<gene>
    <name evidence="3" type="ORF">K4G66_29235</name>
</gene>
<keyword evidence="1" id="KW-1133">Transmembrane helix</keyword>
<feature type="transmembrane region" description="Helical" evidence="1">
    <location>
        <begin position="30"/>
        <end position="49"/>
    </location>
</feature>
<keyword evidence="1" id="KW-0472">Membrane</keyword>
<protein>
    <submittedName>
        <fullName evidence="3">DUF5675 family protein</fullName>
    </submittedName>
</protein>
<accession>A0AA49GPN1</accession>
<sequence length="270" mass="31081">MKHAAALLFVALLAIALLLFITNPELLEDIWLWIIGFIGYIILIIEKGVKSISRVFSSKVKDKQLSLIPHQSQTIASEKKGKALEEPLAQKIERIEQHLRNEPTTESNLDNTTLTVLRYLDDGETSLGLLFLRDKFFAYTLEDTFRAEKVKSKTRIPSGSYNLAFYEQDTDLTRKYRINRPWFKYHLEIKGIPNFQNVYIHIGNTHQDTAGCLLIADGVHAYGPEKMILQSRIAFERFYKTISALLQSGEKVTIRILNEDWFEHAKLQPV</sequence>
<proteinExistence type="predicted"/>
<name>A0AA49GPN1_9BACT</name>
<feature type="domain" description="DUF5675" evidence="2">
    <location>
        <begin position="116"/>
        <end position="243"/>
    </location>
</feature>
<organism evidence="3">
    <name type="scientific">Roseihalotalea indica</name>
    <dbReference type="NCBI Taxonomy" id="2867963"/>
    <lineage>
        <taxon>Bacteria</taxon>
        <taxon>Pseudomonadati</taxon>
        <taxon>Bacteroidota</taxon>
        <taxon>Cytophagia</taxon>
        <taxon>Cytophagales</taxon>
        <taxon>Catalimonadaceae</taxon>
        <taxon>Roseihalotalea</taxon>
    </lineage>
</organism>
<evidence type="ECO:0000256" key="1">
    <source>
        <dbReference type="SAM" id="Phobius"/>
    </source>
</evidence>
<reference evidence="3" key="2">
    <citation type="journal article" date="2024" name="Antonie Van Leeuwenhoek">
        <title>Roseihalotalea indica gen. nov., sp. nov., a halophilic Bacteroidetes from mesopelagic Southwest Indian Ocean with higher carbohydrate metabolic potential.</title>
        <authorList>
            <person name="Chen B."/>
            <person name="Zhang M."/>
            <person name="Lin D."/>
            <person name="Ye J."/>
            <person name="Tang K."/>
        </authorList>
    </citation>
    <scope>NUCLEOTIDE SEQUENCE</scope>
    <source>
        <strain evidence="3">TK19036</strain>
    </source>
</reference>
<dbReference type="InterPro" id="IPR043732">
    <property type="entry name" value="DUF5675"/>
</dbReference>
<dbReference type="Pfam" id="PF18925">
    <property type="entry name" value="DUF5675"/>
    <property type="match status" value="1"/>
</dbReference>
<dbReference type="AlphaFoldDB" id="A0AA49GPN1"/>
<evidence type="ECO:0000313" key="3">
    <source>
        <dbReference type="EMBL" id="WKN36450.1"/>
    </source>
</evidence>
<keyword evidence="1" id="KW-0812">Transmembrane</keyword>
<dbReference type="EMBL" id="CP120682">
    <property type="protein sequence ID" value="WKN36450.1"/>
    <property type="molecule type" value="Genomic_DNA"/>
</dbReference>
<reference evidence="3" key="1">
    <citation type="journal article" date="2023" name="Comput. Struct. Biotechnol. J.">
        <title>Discovery of a novel marine Bacteroidetes with a rich repertoire of carbohydrate-active enzymes.</title>
        <authorList>
            <person name="Chen B."/>
            <person name="Liu G."/>
            <person name="Chen Q."/>
            <person name="Wang H."/>
            <person name="Liu L."/>
            <person name="Tang K."/>
        </authorList>
    </citation>
    <scope>NUCLEOTIDE SEQUENCE</scope>
    <source>
        <strain evidence="3">TK19036</strain>
    </source>
</reference>
<evidence type="ECO:0000259" key="2">
    <source>
        <dbReference type="Pfam" id="PF18925"/>
    </source>
</evidence>